<comment type="caution">
    <text evidence="2">The sequence shown here is derived from an EMBL/GenBank/DDBJ whole genome shotgun (WGS) entry which is preliminary data.</text>
</comment>
<accession>A0A016T598</accession>
<reference evidence="3" key="1">
    <citation type="journal article" date="2015" name="Nat. Genet.">
        <title>The genome and transcriptome of the zoonotic hookworm Ancylostoma ceylanicum identify infection-specific gene families.</title>
        <authorList>
            <person name="Schwarz E.M."/>
            <person name="Hu Y."/>
            <person name="Antoshechkin I."/>
            <person name="Miller M.M."/>
            <person name="Sternberg P.W."/>
            <person name="Aroian R.V."/>
        </authorList>
    </citation>
    <scope>NUCLEOTIDE SEQUENCE</scope>
    <source>
        <strain evidence="3">HY135</strain>
    </source>
</reference>
<organism evidence="2 3">
    <name type="scientific">Ancylostoma ceylanicum</name>
    <dbReference type="NCBI Taxonomy" id="53326"/>
    <lineage>
        <taxon>Eukaryota</taxon>
        <taxon>Metazoa</taxon>
        <taxon>Ecdysozoa</taxon>
        <taxon>Nematoda</taxon>
        <taxon>Chromadorea</taxon>
        <taxon>Rhabditida</taxon>
        <taxon>Rhabditina</taxon>
        <taxon>Rhabditomorpha</taxon>
        <taxon>Strongyloidea</taxon>
        <taxon>Ancylostomatidae</taxon>
        <taxon>Ancylostomatinae</taxon>
        <taxon>Ancylostoma</taxon>
    </lineage>
</organism>
<protein>
    <submittedName>
        <fullName evidence="2">Uncharacterized protein</fullName>
    </submittedName>
</protein>
<evidence type="ECO:0000313" key="3">
    <source>
        <dbReference type="Proteomes" id="UP000024635"/>
    </source>
</evidence>
<evidence type="ECO:0000256" key="1">
    <source>
        <dbReference type="SAM" id="MobiDB-lite"/>
    </source>
</evidence>
<proteinExistence type="predicted"/>
<feature type="region of interest" description="Disordered" evidence="1">
    <location>
        <begin position="1"/>
        <end position="31"/>
    </location>
</feature>
<name>A0A016T598_9BILA</name>
<dbReference type="AlphaFoldDB" id="A0A016T598"/>
<dbReference type="Proteomes" id="UP000024635">
    <property type="component" value="Unassembled WGS sequence"/>
</dbReference>
<sequence length="122" mass="12880">MPRMPGRGELCLLGSPLTPPVPPAAPAQPLLPRSPQLLLSAPHTRDAMNNKLERMGKDESMRGISCSTANSSRISDEWSQDETPLAALVAISRYAFILLSPLSVFAGSGGTGGVRRIPFVGA</sequence>
<gene>
    <name evidence="2" type="primary">Acey_s0134.g1871</name>
    <name evidence="2" type="ORF">Y032_0134g1871</name>
</gene>
<keyword evidence="3" id="KW-1185">Reference proteome</keyword>
<dbReference type="EMBL" id="JARK01001470">
    <property type="protein sequence ID" value="EYB98128.1"/>
    <property type="molecule type" value="Genomic_DNA"/>
</dbReference>
<evidence type="ECO:0000313" key="2">
    <source>
        <dbReference type="EMBL" id="EYB98128.1"/>
    </source>
</evidence>
<feature type="compositionally biased region" description="Pro residues" evidence="1">
    <location>
        <begin position="17"/>
        <end position="26"/>
    </location>
</feature>